<evidence type="ECO:0000256" key="1">
    <source>
        <dbReference type="ARBA" id="ARBA00005051"/>
    </source>
</evidence>
<comment type="caution">
    <text evidence="14">The sequence shown here is derived from an EMBL/GenBank/DDBJ whole genome shotgun (WGS) entry which is preliminary data.</text>
</comment>
<keyword evidence="8" id="KW-0067">ATP-binding</keyword>
<evidence type="ECO:0000256" key="11">
    <source>
        <dbReference type="ARBA" id="ARBA00029766"/>
    </source>
</evidence>
<evidence type="ECO:0000256" key="3">
    <source>
        <dbReference type="ARBA" id="ARBA00013253"/>
    </source>
</evidence>
<protein>
    <recommendedName>
        <fullName evidence="4">2-amino-4-hydroxy-6-hydroxymethyldihydropteridine pyrophosphokinase</fullName>
        <ecNumber evidence="3">2.7.6.3</ecNumber>
    </recommendedName>
    <alternativeName>
        <fullName evidence="11">6-hydroxymethyl-7,8-dihydropterin pyrophosphokinase</fullName>
    </alternativeName>
    <alternativeName>
        <fullName evidence="12">7,8-dihydro-6-hydroxymethylpterin-pyrophosphokinase</fullName>
    </alternativeName>
</protein>
<evidence type="ECO:0000256" key="10">
    <source>
        <dbReference type="ARBA" id="ARBA00029409"/>
    </source>
</evidence>
<reference evidence="14 15" key="1">
    <citation type="submission" date="2020-05" db="EMBL/GenBank/DDBJ databases">
        <title>Gimesia benthica sp. nov., a novel planctomycete isolated from a deep-sea water sample of the Northwest Indian Ocean.</title>
        <authorList>
            <person name="Wang J."/>
            <person name="Ruan C."/>
            <person name="Song L."/>
            <person name="Zhu Y."/>
            <person name="Li A."/>
            <person name="Zheng X."/>
            <person name="Wang L."/>
            <person name="Lu Z."/>
            <person name="Huang Y."/>
            <person name="Du W."/>
            <person name="Zhou Y."/>
            <person name="Huang L."/>
            <person name="Dai X."/>
        </authorList>
    </citation>
    <scope>NUCLEOTIDE SEQUENCE [LARGE SCALE GENOMIC DNA]</scope>
    <source>
        <strain evidence="14 15">YYQ-30</strain>
    </source>
</reference>
<sequence>MNYLIALCSSLPSGKQTSADLLSHALWHMEGLGLQVRERTGFYVSPAQPSGAGPDYVNAVVNVHADHEPHAVRERLDRIEAALDRAEGRRGQPRMVDLDLLACGAQILPDELTVRRWMALSEDERREAPVDTLVLPHPGLHRRGFVLVPLAELAPDWRHPVTGQSTTEMLSALPAEAVAGVGPLGRIEQTDKRDVAE</sequence>
<dbReference type="NCBIfam" id="TIGR01498">
    <property type="entry name" value="folK"/>
    <property type="match status" value="1"/>
</dbReference>
<dbReference type="InterPro" id="IPR035907">
    <property type="entry name" value="Hppk_sf"/>
</dbReference>
<evidence type="ECO:0000256" key="6">
    <source>
        <dbReference type="ARBA" id="ARBA00022741"/>
    </source>
</evidence>
<proteinExistence type="inferred from homology"/>
<dbReference type="PANTHER" id="PTHR43071">
    <property type="entry name" value="2-AMINO-4-HYDROXY-6-HYDROXYMETHYLDIHYDROPTERIDINE PYROPHOSPHOKINASE"/>
    <property type="match status" value="1"/>
</dbReference>
<dbReference type="RefSeq" id="WP_171326394.1">
    <property type="nucleotide sequence ID" value="NZ_JABFBC010000002.1"/>
</dbReference>
<comment type="similarity">
    <text evidence="2">Belongs to the HPPK family.</text>
</comment>
<evidence type="ECO:0000256" key="9">
    <source>
        <dbReference type="ARBA" id="ARBA00022909"/>
    </source>
</evidence>
<comment type="function">
    <text evidence="10">Catalyzes the transfer of pyrophosphate from adenosine triphosphate (ATP) to 6-hydroxymethyl-7,8-dihydropterin, an enzymatic step in folate biosynthesis pathway.</text>
</comment>
<keyword evidence="7 14" id="KW-0418">Kinase</keyword>
<dbReference type="GO" id="GO:0046654">
    <property type="term" value="P:tetrahydrofolate biosynthetic process"/>
    <property type="evidence" value="ECO:0007669"/>
    <property type="project" value="UniProtKB-UniPathway"/>
</dbReference>
<dbReference type="EMBL" id="JABFBC010000002">
    <property type="protein sequence ID" value="NNU81559.1"/>
    <property type="molecule type" value="Genomic_DNA"/>
</dbReference>
<keyword evidence="5 14" id="KW-0808">Transferase</keyword>
<evidence type="ECO:0000259" key="13">
    <source>
        <dbReference type="Pfam" id="PF01288"/>
    </source>
</evidence>
<organism evidence="14 15">
    <name type="scientific">Halovulum dunhuangense</name>
    <dbReference type="NCBI Taxonomy" id="1505036"/>
    <lineage>
        <taxon>Bacteria</taxon>
        <taxon>Pseudomonadati</taxon>
        <taxon>Pseudomonadota</taxon>
        <taxon>Alphaproteobacteria</taxon>
        <taxon>Rhodobacterales</taxon>
        <taxon>Paracoccaceae</taxon>
        <taxon>Halovulum</taxon>
    </lineage>
</organism>
<dbReference type="Pfam" id="PF01288">
    <property type="entry name" value="HPPK"/>
    <property type="match status" value="1"/>
</dbReference>
<dbReference type="InterPro" id="IPR000550">
    <property type="entry name" value="Hppk"/>
</dbReference>
<keyword evidence="15" id="KW-1185">Reference proteome</keyword>
<dbReference type="Proteomes" id="UP000572377">
    <property type="component" value="Unassembled WGS sequence"/>
</dbReference>
<evidence type="ECO:0000313" key="15">
    <source>
        <dbReference type="Proteomes" id="UP000572377"/>
    </source>
</evidence>
<keyword evidence="6" id="KW-0547">Nucleotide-binding</keyword>
<dbReference type="GO" id="GO:0003848">
    <property type="term" value="F:2-amino-4-hydroxy-6-hydroxymethyldihydropteridine diphosphokinase activity"/>
    <property type="evidence" value="ECO:0007669"/>
    <property type="project" value="UniProtKB-EC"/>
</dbReference>
<feature type="domain" description="7,8-dihydro-6-hydroxymethylpterin-pyrophosphokinase" evidence="13">
    <location>
        <begin position="16"/>
        <end position="155"/>
    </location>
</feature>
<gene>
    <name evidence="14" type="primary">folK</name>
    <name evidence="14" type="ORF">HMH01_14055</name>
</gene>
<dbReference type="EC" id="2.7.6.3" evidence="3"/>
<dbReference type="PANTHER" id="PTHR43071:SF1">
    <property type="entry name" value="2-AMINO-4-HYDROXY-6-HYDROXYMETHYLDIHYDROPTERIDINE PYROPHOSPHOKINASE"/>
    <property type="match status" value="1"/>
</dbReference>
<dbReference type="GO" id="GO:0016301">
    <property type="term" value="F:kinase activity"/>
    <property type="evidence" value="ECO:0007669"/>
    <property type="project" value="UniProtKB-KW"/>
</dbReference>
<dbReference type="GO" id="GO:0005524">
    <property type="term" value="F:ATP binding"/>
    <property type="evidence" value="ECO:0007669"/>
    <property type="project" value="UniProtKB-KW"/>
</dbReference>
<dbReference type="SUPFAM" id="SSF55083">
    <property type="entry name" value="6-hydroxymethyl-7,8-dihydropterin pyrophosphokinase, HPPK"/>
    <property type="match status" value="1"/>
</dbReference>
<evidence type="ECO:0000256" key="12">
    <source>
        <dbReference type="ARBA" id="ARBA00033413"/>
    </source>
</evidence>
<evidence type="ECO:0000256" key="7">
    <source>
        <dbReference type="ARBA" id="ARBA00022777"/>
    </source>
</evidence>
<name>A0A849L5B6_9RHOB</name>
<dbReference type="GO" id="GO:0046656">
    <property type="term" value="P:folic acid biosynthetic process"/>
    <property type="evidence" value="ECO:0007669"/>
    <property type="project" value="UniProtKB-KW"/>
</dbReference>
<dbReference type="AlphaFoldDB" id="A0A849L5B6"/>
<dbReference type="UniPathway" id="UPA00077">
    <property type="reaction ID" value="UER00155"/>
</dbReference>
<evidence type="ECO:0000256" key="4">
    <source>
        <dbReference type="ARBA" id="ARBA00016218"/>
    </source>
</evidence>
<accession>A0A849L5B6</accession>
<keyword evidence="9" id="KW-0289">Folate biosynthesis</keyword>
<evidence type="ECO:0000313" key="14">
    <source>
        <dbReference type="EMBL" id="NNU81559.1"/>
    </source>
</evidence>
<comment type="pathway">
    <text evidence="1">Cofactor biosynthesis; tetrahydrofolate biosynthesis; 2-amino-4-hydroxy-6-hydroxymethyl-7,8-dihydropteridine diphosphate from 7,8-dihydroneopterin triphosphate: step 4/4.</text>
</comment>
<evidence type="ECO:0000256" key="8">
    <source>
        <dbReference type="ARBA" id="ARBA00022840"/>
    </source>
</evidence>
<evidence type="ECO:0000256" key="5">
    <source>
        <dbReference type="ARBA" id="ARBA00022679"/>
    </source>
</evidence>
<dbReference type="Gene3D" id="3.30.70.560">
    <property type="entry name" value="7,8-Dihydro-6-hydroxymethylpterin-pyrophosphokinase HPPK"/>
    <property type="match status" value="1"/>
</dbReference>
<evidence type="ECO:0000256" key="2">
    <source>
        <dbReference type="ARBA" id="ARBA00005810"/>
    </source>
</evidence>